<accession>A0A139I782</accession>
<dbReference type="NCBIfam" id="TIGR00126">
    <property type="entry name" value="deoC"/>
    <property type="match status" value="1"/>
</dbReference>
<dbReference type="STRING" id="113226.A0A139I782"/>
<dbReference type="InterPro" id="IPR028581">
    <property type="entry name" value="DeoC_typeI"/>
</dbReference>
<keyword evidence="4" id="KW-0456">Lyase</keyword>
<dbReference type="PANTHER" id="PTHR10889">
    <property type="entry name" value="DEOXYRIBOSE-PHOSPHATE ALDOLASE"/>
    <property type="match status" value="1"/>
</dbReference>
<dbReference type="Gene3D" id="3.20.20.70">
    <property type="entry name" value="Aldolase class I"/>
    <property type="match status" value="1"/>
</dbReference>
<evidence type="ECO:0000256" key="3">
    <source>
        <dbReference type="ARBA" id="ARBA00022490"/>
    </source>
</evidence>
<keyword evidence="3" id="KW-0963">Cytoplasm</keyword>
<name>A0A139I782_9PEZI</name>
<comment type="similarity">
    <text evidence="1">Belongs to the DeoC/FbaB aldolase family. DeoC type 1 subfamily.</text>
</comment>
<evidence type="ECO:0000313" key="9">
    <source>
        <dbReference type="Proteomes" id="UP000073492"/>
    </source>
</evidence>
<dbReference type="GO" id="GO:0005737">
    <property type="term" value="C:cytoplasm"/>
    <property type="evidence" value="ECO:0007669"/>
    <property type="project" value="InterPro"/>
</dbReference>
<dbReference type="GO" id="GO:0009264">
    <property type="term" value="P:deoxyribonucleotide catabolic process"/>
    <property type="evidence" value="ECO:0007669"/>
    <property type="project" value="InterPro"/>
</dbReference>
<comment type="caution">
    <text evidence="8">The sequence shown here is derived from an EMBL/GenBank/DDBJ whole genome shotgun (WGS) entry which is preliminary data.</text>
</comment>
<dbReference type="HAMAP" id="MF_00114">
    <property type="entry name" value="DeoC_type1"/>
    <property type="match status" value="1"/>
</dbReference>
<dbReference type="InterPro" id="IPR002915">
    <property type="entry name" value="DeoC/FbaB/LacD_aldolase"/>
</dbReference>
<dbReference type="GO" id="GO:0046386">
    <property type="term" value="P:deoxyribose phosphate catabolic process"/>
    <property type="evidence" value="ECO:0007669"/>
    <property type="project" value="UniProtKB-UniPathway"/>
</dbReference>
<evidence type="ECO:0000256" key="4">
    <source>
        <dbReference type="ARBA" id="ARBA00023239"/>
    </source>
</evidence>
<dbReference type="InterPro" id="IPR013785">
    <property type="entry name" value="Aldolase_TIM"/>
</dbReference>
<dbReference type="PANTHER" id="PTHR10889:SF1">
    <property type="entry name" value="DEOXYRIBOSE-PHOSPHATE ALDOLASE"/>
    <property type="match status" value="1"/>
</dbReference>
<gene>
    <name evidence="8" type="ORF">AC579_8332</name>
</gene>
<dbReference type="EC" id="4.1.2.4" evidence="2"/>
<evidence type="ECO:0000256" key="5">
    <source>
        <dbReference type="ARBA" id="ARBA00023270"/>
    </source>
</evidence>
<dbReference type="GO" id="GO:0004139">
    <property type="term" value="F:deoxyribose-phosphate aldolase activity"/>
    <property type="evidence" value="ECO:0007669"/>
    <property type="project" value="UniProtKB-EC"/>
</dbReference>
<dbReference type="SUPFAM" id="SSF51569">
    <property type="entry name" value="Aldolase"/>
    <property type="match status" value="1"/>
</dbReference>
<dbReference type="AlphaFoldDB" id="A0A139I782"/>
<comment type="catalytic activity">
    <reaction evidence="7">
        <text>2-deoxy-D-ribose 5-phosphate = D-glyceraldehyde 3-phosphate + acetaldehyde</text>
        <dbReference type="Rhea" id="RHEA:12821"/>
        <dbReference type="ChEBI" id="CHEBI:15343"/>
        <dbReference type="ChEBI" id="CHEBI:59776"/>
        <dbReference type="ChEBI" id="CHEBI:62877"/>
        <dbReference type="EC" id="4.1.2.4"/>
    </reaction>
</comment>
<reference evidence="8 9" key="1">
    <citation type="submission" date="2015-07" db="EMBL/GenBank/DDBJ databases">
        <title>Comparative genomics of the Sigatoka disease complex on banana suggests a link between parallel evolutionary changes in Pseudocercospora fijiensis and Pseudocercospora eumusae and increased virulence on the banana host.</title>
        <authorList>
            <person name="Chang T.-C."/>
            <person name="Salvucci A."/>
            <person name="Crous P.W."/>
            <person name="Stergiopoulos I."/>
        </authorList>
    </citation>
    <scope>NUCLEOTIDE SEQUENCE [LARGE SCALE GENOMIC DNA]</scope>
    <source>
        <strain evidence="8 9">CBS 116634</strain>
    </source>
</reference>
<evidence type="ECO:0000256" key="1">
    <source>
        <dbReference type="ARBA" id="ARBA00010936"/>
    </source>
</evidence>
<dbReference type="CDD" id="cd00959">
    <property type="entry name" value="DeoC"/>
    <property type="match status" value="1"/>
</dbReference>
<organism evidence="8 9">
    <name type="scientific">Pseudocercospora musae</name>
    <dbReference type="NCBI Taxonomy" id="113226"/>
    <lineage>
        <taxon>Eukaryota</taxon>
        <taxon>Fungi</taxon>
        <taxon>Dikarya</taxon>
        <taxon>Ascomycota</taxon>
        <taxon>Pezizomycotina</taxon>
        <taxon>Dothideomycetes</taxon>
        <taxon>Dothideomycetidae</taxon>
        <taxon>Mycosphaerellales</taxon>
        <taxon>Mycosphaerellaceae</taxon>
        <taxon>Pseudocercospora</taxon>
    </lineage>
</organism>
<protein>
    <recommendedName>
        <fullName evidence="2">deoxyribose-phosphate aldolase</fullName>
        <ecNumber evidence="2">4.1.2.4</ecNumber>
    </recommendedName>
    <alternativeName>
        <fullName evidence="6">2-deoxy-D-ribose 5-phosphate aldolase</fullName>
    </alternativeName>
</protein>
<sequence length="285" mass="31448">MTTRYTDEEWSKIIADAEKRFKANGSKKYPIPEIGSEDFTRTVDHTLLKLDAKSNQFDDLCAEARINKFANVCVRPNWVQKCVTDLKGSGVSVASVVGFHEGTYDLSEKLSDVKLSLTSGAAELDIVINWPDLQKKQYSKIYTELCTLRTSAPPPVLLKLILETSQLSPSEIITGCVLASYANFDFVKTSTGFCGGGAKEEDVRLMKLCCQHMRQGQGNKEMRVKASGGIRTLEDAVKMLEAGASRLGTSGGVWIAKEARERVEWVKNGGEGDRPGMATRLFTDY</sequence>
<dbReference type="OrthoDB" id="70823at2759"/>
<evidence type="ECO:0000313" key="8">
    <source>
        <dbReference type="EMBL" id="KXT10556.1"/>
    </source>
</evidence>
<dbReference type="EMBL" id="LFZO01000254">
    <property type="protein sequence ID" value="KXT10556.1"/>
    <property type="molecule type" value="Genomic_DNA"/>
</dbReference>
<dbReference type="InterPro" id="IPR011343">
    <property type="entry name" value="DeoC"/>
</dbReference>
<evidence type="ECO:0000256" key="7">
    <source>
        <dbReference type="ARBA" id="ARBA00048791"/>
    </source>
</evidence>
<keyword evidence="5" id="KW-0704">Schiff base</keyword>
<dbReference type="GO" id="GO:0016052">
    <property type="term" value="P:carbohydrate catabolic process"/>
    <property type="evidence" value="ECO:0007669"/>
    <property type="project" value="TreeGrafter"/>
</dbReference>
<proteinExistence type="inferred from homology"/>
<dbReference type="Pfam" id="PF01791">
    <property type="entry name" value="DeoC"/>
    <property type="match status" value="1"/>
</dbReference>
<evidence type="ECO:0000256" key="6">
    <source>
        <dbReference type="ARBA" id="ARBA00032755"/>
    </source>
</evidence>
<dbReference type="UniPathway" id="UPA00002">
    <property type="reaction ID" value="UER00468"/>
</dbReference>
<dbReference type="Proteomes" id="UP000073492">
    <property type="component" value="Unassembled WGS sequence"/>
</dbReference>
<evidence type="ECO:0000256" key="2">
    <source>
        <dbReference type="ARBA" id="ARBA00012515"/>
    </source>
</evidence>
<keyword evidence="9" id="KW-1185">Reference proteome</keyword>
<dbReference type="SMART" id="SM01133">
    <property type="entry name" value="DeoC"/>
    <property type="match status" value="1"/>
</dbReference>